<dbReference type="InterPro" id="IPR040264">
    <property type="entry name" value="T15H9.4-like"/>
</dbReference>
<dbReference type="EMBL" id="KN716157">
    <property type="protein sequence ID" value="KJH52949.1"/>
    <property type="molecule type" value="Genomic_DNA"/>
</dbReference>
<feature type="region of interest" description="Disordered" evidence="1">
    <location>
        <begin position="1"/>
        <end position="21"/>
    </location>
</feature>
<gene>
    <name evidence="2" type="ORF">DICVIV_00818</name>
</gene>
<evidence type="ECO:0000256" key="1">
    <source>
        <dbReference type="SAM" id="MobiDB-lite"/>
    </source>
</evidence>
<dbReference type="AlphaFoldDB" id="A0A0D8YAC9"/>
<dbReference type="PANTHER" id="PTHR31327:SF10">
    <property type="entry name" value="PDZ DOMAIN-CONTAINING PROTEIN"/>
    <property type="match status" value="1"/>
</dbReference>
<feature type="compositionally biased region" description="Polar residues" evidence="1">
    <location>
        <begin position="299"/>
        <end position="316"/>
    </location>
</feature>
<dbReference type="SUPFAM" id="SSF50156">
    <property type="entry name" value="PDZ domain-like"/>
    <property type="match status" value="1"/>
</dbReference>
<dbReference type="InterPro" id="IPR036034">
    <property type="entry name" value="PDZ_sf"/>
</dbReference>
<evidence type="ECO:0000313" key="3">
    <source>
        <dbReference type="Proteomes" id="UP000053766"/>
    </source>
</evidence>
<name>A0A0D8YAC9_DICVI</name>
<dbReference type="OrthoDB" id="5875756at2759"/>
<feature type="compositionally biased region" description="Basic and acidic residues" evidence="1">
    <location>
        <begin position="286"/>
        <end position="297"/>
    </location>
</feature>
<feature type="compositionally biased region" description="Basic and acidic residues" evidence="1">
    <location>
        <begin position="1"/>
        <end position="13"/>
    </location>
</feature>
<proteinExistence type="predicted"/>
<organism evidence="2 3">
    <name type="scientific">Dictyocaulus viviparus</name>
    <name type="common">Bovine lungworm</name>
    <dbReference type="NCBI Taxonomy" id="29172"/>
    <lineage>
        <taxon>Eukaryota</taxon>
        <taxon>Metazoa</taxon>
        <taxon>Ecdysozoa</taxon>
        <taxon>Nematoda</taxon>
        <taxon>Chromadorea</taxon>
        <taxon>Rhabditida</taxon>
        <taxon>Rhabditina</taxon>
        <taxon>Rhabditomorpha</taxon>
        <taxon>Strongyloidea</taxon>
        <taxon>Metastrongylidae</taxon>
        <taxon>Dictyocaulus</taxon>
    </lineage>
</organism>
<sequence>MARAVGEHMRSENEDAPPAEFNPIAAFGKERGFPEFIPKNLIETHTFAIECAAGEPEAKQFKITNGIILIAVPAFMHPPFEYGDYITKINGEIVHNRIHFYQVIRFLSKKFKQQMIRFTVERVITSVQVSRSDVTVPSEMLSVQHCDYFKNTMIFFPRSSLGINIKSVNKKVYVESTDNGFNSIARRAFYIGDALLSVNDTPCTSVREASKYLINALKTTGIVRVLVERPVEPAAVAFVKAVLLVNKANVMDPKMPDDVMSVCKAELHRMNHENCVPLKNLLKESTKSSSEENERCKKTQTLSEKQTRGRSVTISSKSSEVGIGMEMINPALLERVPEKIMDSALREKTKKNNIND</sequence>
<accession>A0A0D8YAC9</accession>
<feature type="region of interest" description="Disordered" evidence="1">
    <location>
        <begin position="286"/>
        <end position="316"/>
    </location>
</feature>
<evidence type="ECO:0000313" key="2">
    <source>
        <dbReference type="EMBL" id="KJH52949.1"/>
    </source>
</evidence>
<dbReference type="STRING" id="29172.A0A0D8YAC9"/>
<reference evidence="3" key="2">
    <citation type="journal article" date="2016" name="Sci. Rep.">
        <title>Dictyocaulus viviparus genome, variome and transcriptome elucidate lungworm biology and support future intervention.</title>
        <authorList>
            <person name="McNulty S.N."/>
            <person name="Strube C."/>
            <person name="Rosa B.A."/>
            <person name="Martin J.C."/>
            <person name="Tyagi R."/>
            <person name="Choi Y.J."/>
            <person name="Wang Q."/>
            <person name="Hallsworth Pepin K."/>
            <person name="Zhang X."/>
            <person name="Ozersky P."/>
            <person name="Wilson R.K."/>
            <person name="Sternberg P.W."/>
            <person name="Gasser R.B."/>
            <person name="Mitreva M."/>
        </authorList>
    </citation>
    <scope>NUCLEOTIDE SEQUENCE [LARGE SCALE GENOMIC DNA]</scope>
    <source>
        <strain evidence="3">HannoverDv2000</strain>
    </source>
</reference>
<reference evidence="2 3" key="1">
    <citation type="submission" date="2013-11" db="EMBL/GenBank/DDBJ databases">
        <title>Draft genome of the bovine lungworm Dictyocaulus viviparus.</title>
        <authorList>
            <person name="Mitreva M."/>
        </authorList>
    </citation>
    <scope>NUCLEOTIDE SEQUENCE [LARGE SCALE GENOMIC DNA]</scope>
    <source>
        <strain evidence="2 3">HannoverDv2000</strain>
    </source>
</reference>
<dbReference type="Proteomes" id="UP000053766">
    <property type="component" value="Unassembled WGS sequence"/>
</dbReference>
<protein>
    <submittedName>
        <fullName evidence="2">PDZ/DHR/GLGF domain protein</fullName>
    </submittedName>
</protein>
<keyword evidence="3" id="KW-1185">Reference proteome</keyword>
<dbReference type="PANTHER" id="PTHR31327">
    <property type="entry name" value="SPERM MEIOSIS PDZ DOMAIN CONTAINING PROTEINS-RELATED"/>
    <property type="match status" value="1"/>
</dbReference>